<evidence type="ECO:0000313" key="2">
    <source>
        <dbReference type="EMBL" id="KAL1508115.1"/>
    </source>
</evidence>
<evidence type="ECO:0000256" key="1">
    <source>
        <dbReference type="SAM" id="Coils"/>
    </source>
</evidence>
<proteinExistence type="predicted"/>
<keyword evidence="3" id="KW-1185">Reference proteome</keyword>
<feature type="coiled-coil region" evidence="1">
    <location>
        <begin position="112"/>
        <end position="181"/>
    </location>
</feature>
<organism evidence="2 3">
    <name type="scientific">Prymnesium parvum</name>
    <name type="common">Toxic golden alga</name>
    <dbReference type="NCBI Taxonomy" id="97485"/>
    <lineage>
        <taxon>Eukaryota</taxon>
        <taxon>Haptista</taxon>
        <taxon>Haptophyta</taxon>
        <taxon>Prymnesiophyceae</taxon>
        <taxon>Prymnesiales</taxon>
        <taxon>Prymnesiaceae</taxon>
        <taxon>Prymnesium</taxon>
    </lineage>
</organism>
<accession>A0AB34IZN5</accession>
<gene>
    <name evidence="2" type="ORF">AB1Y20_007707</name>
</gene>
<name>A0AB34IZN5_PRYPA</name>
<dbReference type="Proteomes" id="UP001515480">
    <property type="component" value="Unassembled WGS sequence"/>
</dbReference>
<evidence type="ECO:0000313" key="3">
    <source>
        <dbReference type="Proteomes" id="UP001515480"/>
    </source>
</evidence>
<dbReference type="AlphaFoldDB" id="A0AB34IZN5"/>
<keyword evidence="1" id="KW-0175">Coiled coil</keyword>
<reference evidence="2 3" key="1">
    <citation type="journal article" date="2024" name="Science">
        <title>Giant polyketide synthase enzymes in the biosynthesis of giant marine polyether toxins.</title>
        <authorList>
            <person name="Fallon T.R."/>
            <person name="Shende V.V."/>
            <person name="Wierzbicki I.H."/>
            <person name="Pendleton A.L."/>
            <person name="Watervoot N.F."/>
            <person name="Auber R.P."/>
            <person name="Gonzalez D.J."/>
            <person name="Wisecaver J.H."/>
            <person name="Moore B.S."/>
        </authorList>
    </citation>
    <scope>NUCLEOTIDE SEQUENCE [LARGE SCALE GENOMIC DNA]</scope>
    <source>
        <strain evidence="2 3">12B1</strain>
    </source>
</reference>
<dbReference type="EMBL" id="JBGBPQ010000017">
    <property type="protein sequence ID" value="KAL1508115.1"/>
    <property type="molecule type" value="Genomic_DNA"/>
</dbReference>
<comment type="caution">
    <text evidence="2">The sequence shown here is derived from an EMBL/GenBank/DDBJ whole genome shotgun (WGS) entry which is preliminary data.</text>
</comment>
<sequence>MDPHAAIATAAFAAAHAASSMNFPASARADARWVVPPTPQPLQYYAHHPTQPFAQQHIARPQAEIAHMPHEAISDARAAVRNNEAAETGQGMGELEGTPKLDVHFQLLLRQHAAELEARRRVEEEMQALRRQHDELQARHQELVSTCHKAEIEKSVAVANAKAAEKAAKEREASIERLEQQVSLVASFVLE</sequence>
<protein>
    <submittedName>
        <fullName evidence="2">Uncharacterized protein</fullName>
    </submittedName>
</protein>